<protein>
    <submittedName>
        <fullName evidence="1">Uncharacterized protein</fullName>
    </submittedName>
</protein>
<dbReference type="Proteomes" id="UP000326464">
    <property type="component" value="Unassembled WGS sequence"/>
</dbReference>
<gene>
    <name evidence="1" type="ORF">FNH21_00140</name>
</gene>
<dbReference type="AlphaFoldDB" id="A0A7X1TM49"/>
<dbReference type="EMBL" id="VJXX01000001">
    <property type="protein sequence ID" value="MPY09161.1"/>
    <property type="molecule type" value="Genomic_DNA"/>
</dbReference>
<evidence type="ECO:0000313" key="2">
    <source>
        <dbReference type="Proteomes" id="UP000326464"/>
    </source>
</evidence>
<comment type="caution">
    <text evidence="1">The sequence shown here is derived from an EMBL/GenBank/DDBJ whole genome shotgun (WGS) entry which is preliminary data.</text>
</comment>
<proteinExistence type="predicted"/>
<sequence length="75" mass="8531">MHLAGITAGELWVHYFSIGGSVGEFEVNAYLHGLMRLPALDRDLLSQSLDEMYDDLCRSPRAPFSENLRDRKHNP</sequence>
<name>A0A7X1TM49_9MICC</name>
<reference evidence="2" key="1">
    <citation type="submission" date="2019-07" db="EMBL/GenBank/DDBJ databases">
        <title>Arthrobacter KR32 sp. nov., isolated from mountain cheese made of cows milk.</title>
        <authorList>
            <person name="Flegler A."/>
        </authorList>
    </citation>
    <scope>NUCLEOTIDE SEQUENCE [LARGE SCALE GENOMIC DNA]</scope>
    <source>
        <strain evidence="2">KR32</strain>
    </source>
</reference>
<keyword evidence="2" id="KW-1185">Reference proteome</keyword>
<evidence type="ECO:0000313" key="1">
    <source>
        <dbReference type="EMBL" id="MPY09161.1"/>
    </source>
</evidence>
<accession>A0A7X1TM49</accession>
<dbReference type="OrthoDB" id="4935951at2"/>
<organism evidence="1 2">
    <name type="scientific">Arthrobacter bussei</name>
    <dbReference type="NCBI Taxonomy" id="2594179"/>
    <lineage>
        <taxon>Bacteria</taxon>
        <taxon>Bacillati</taxon>
        <taxon>Actinomycetota</taxon>
        <taxon>Actinomycetes</taxon>
        <taxon>Micrococcales</taxon>
        <taxon>Micrococcaceae</taxon>
        <taxon>Arthrobacter</taxon>
    </lineage>
</organism>